<accession>A0A1G7ZKS8</accession>
<dbReference type="Pfam" id="PF04686">
    <property type="entry name" value="SsgA"/>
    <property type="match status" value="1"/>
</dbReference>
<dbReference type="EMBL" id="FNCN01000011">
    <property type="protein sequence ID" value="SDH09371.1"/>
    <property type="molecule type" value="Genomic_DNA"/>
</dbReference>
<dbReference type="InterPro" id="IPR006776">
    <property type="entry name" value="SsgB"/>
</dbReference>
<keyword evidence="8" id="KW-1185">Reference proteome</keyword>
<evidence type="ECO:0000256" key="4">
    <source>
        <dbReference type="ARBA" id="ARBA00022969"/>
    </source>
</evidence>
<dbReference type="GO" id="GO:0030435">
    <property type="term" value="P:sporulation resulting in formation of a cellular spore"/>
    <property type="evidence" value="ECO:0007669"/>
    <property type="project" value="UniProtKB-KW"/>
</dbReference>
<dbReference type="STRING" id="504805.SAMN05421505_111101"/>
<keyword evidence="4" id="KW-0749">Sporulation</keyword>
<evidence type="ECO:0000256" key="3">
    <source>
        <dbReference type="ARBA" id="ARBA00022618"/>
    </source>
</evidence>
<evidence type="ECO:0000313" key="7">
    <source>
        <dbReference type="EMBL" id="SDH09371.1"/>
    </source>
</evidence>
<keyword evidence="5" id="KW-0717">Septation</keyword>
<name>A0A1G7ZKS8_9ACTN</name>
<sequence length="189" mass="21524">MSGCDVRYRRPWERNLSYRFLRSRVIAPNEVRLRAVQAPMRGPYDEKVWLTMNSTTVSAELGLRLVVPDRTTVPLLAGLSYTADDPYAIRMAFHVGNDEPVEWIFARELLTVGIVRRVGDGDVQVWPARAEGERTLHISLTSPFGQALFEVPLAPLTEFLHRTYELVPAGRETDFMDLDSELSNMLWSS</sequence>
<evidence type="ECO:0000256" key="5">
    <source>
        <dbReference type="ARBA" id="ARBA00023210"/>
    </source>
</evidence>
<dbReference type="GO" id="GO:0030428">
    <property type="term" value="C:cell septum"/>
    <property type="evidence" value="ECO:0007669"/>
    <property type="project" value="UniProtKB-SubCell"/>
</dbReference>
<comment type="similarity">
    <text evidence="2">Belongs to the SsgA family.</text>
</comment>
<evidence type="ECO:0000256" key="6">
    <source>
        <dbReference type="ARBA" id="ARBA00023306"/>
    </source>
</evidence>
<organism evidence="7 8">
    <name type="scientific">Sinosporangium album</name>
    <dbReference type="NCBI Taxonomy" id="504805"/>
    <lineage>
        <taxon>Bacteria</taxon>
        <taxon>Bacillati</taxon>
        <taxon>Actinomycetota</taxon>
        <taxon>Actinomycetes</taxon>
        <taxon>Streptosporangiales</taxon>
        <taxon>Streptosporangiaceae</taxon>
        <taxon>Sinosporangium</taxon>
    </lineage>
</organism>
<dbReference type="Gene3D" id="2.30.31.20">
    <property type="entry name" value="Sporulation-specific cell division protein SsgB"/>
    <property type="match status" value="1"/>
</dbReference>
<evidence type="ECO:0000313" key="8">
    <source>
        <dbReference type="Proteomes" id="UP000198923"/>
    </source>
</evidence>
<dbReference type="InterPro" id="IPR038658">
    <property type="entry name" value="SsgB_sf"/>
</dbReference>
<dbReference type="Proteomes" id="UP000198923">
    <property type="component" value="Unassembled WGS sequence"/>
</dbReference>
<dbReference type="AlphaFoldDB" id="A0A1G7ZKS8"/>
<reference evidence="7" key="1">
    <citation type="submission" date="2016-10" db="EMBL/GenBank/DDBJ databases">
        <authorList>
            <person name="de Groot N.N."/>
        </authorList>
    </citation>
    <scope>NUCLEOTIDE SEQUENCE [LARGE SCALE GENOMIC DNA]</scope>
    <source>
        <strain evidence="7">CPCC 201354</strain>
    </source>
</reference>
<proteinExistence type="inferred from homology"/>
<evidence type="ECO:0000256" key="1">
    <source>
        <dbReference type="ARBA" id="ARBA00004431"/>
    </source>
</evidence>
<gene>
    <name evidence="7" type="ORF">SAMN05421505_111101</name>
</gene>
<keyword evidence="3 7" id="KW-0132">Cell division</keyword>
<dbReference type="GO" id="GO:0000917">
    <property type="term" value="P:division septum assembly"/>
    <property type="evidence" value="ECO:0007669"/>
    <property type="project" value="UniProtKB-KW"/>
</dbReference>
<keyword evidence="6" id="KW-0131">Cell cycle</keyword>
<comment type="subcellular location">
    <subcellularLocation>
        <location evidence="1">Cell septum</location>
    </subcellularLocation>
</comment>
<protein>
    <submittedName>
        <fullName evidence="7">Streptomyces sporulation and cell division protein, SsgA</fullName>
    </submittedName>
</protein>
<evidence type="ECO:0000256" key="2">
    <source>
        <dbReference type="ARBA" id="ARBA00009323"/>
    </source>
</evidence>